<protein>
    <submittedName>
        <fullName evidence="2">Uncharacterized protein</fullName>
    </submittedName>
</protein>
<reference evidence="2" key="2">
    <citation type="submission" date="2024-03" db="EMBL/GenBank/DDBJ databases">
        <title>The Genome Sequence of Enterococcus sp. DIV0238c.</title>
        <authorList>
            <consortium name="The Broad Institute Genomics Platform"/>
            <consortium name="The Broad Institute Microbial Omics Core"/>
            <consortium name="The Broad Institute Genomic Center for Infectious Diseases"/>
            <person name="Earl A."/>
            <person name="Manson A."/>
            <person name="Gilmore M."/>
            <person name="Schwartman J."/>
            <person name="Shea T."/>
            <person name="Abouelleil A."/>
            <person name="Cao P."/>
            <person name="Chapman S."/>
            <person name="Cusick C."/>
            <person name="Young S."/>
            <person name="Neafsey D."/>
            <person name="Nusbaum C."/>
            <person name="Birren B."/>
        </authorList>
    </citation>
    <scope>NUCLEOTIDE SEQUENCE</scope>
    <source>
        <strain evidence="2">9D6_DIV0238</strain>
    </source>
</reference>
<organism evidence="2 3">
    <name type="scientific">Candidatus Enterococcus dunnyi</name>
    <dbReference type="NCBI Taxonomy" id="1834192"/>
    <lineage>
        <taxon>Bacteria</taxon>
        <taxon>Bacillati</taxon>
        <taxon>Bacillota</taxon>
        <taxon>Bacilli</taxon>
        <taxon>Lactobacillales</taxon>
        <taxon>Enterococcaceae</taxon>
        <taxon>Enterococcus</taxon>
    </lineage>
</organism>
<dbReference type="RefSeq" id="WP_207114583.1">
    <property type="nucleotide sequence ID" value="NZ_CP147246.1"/>
</dbReference>
<evidence type="ECO:0000256" key="1">
    <source>
        <dbReference type="SAM" id="Phobius"/>
    </source>
</evidence>
<sequence>MKCIIKRLNIIIAAIVFVILVIYLISNAVLVYRSLYFPNQEKKFKVEIQESNMEAEIRVYVDNKAGNDLNVTLSEENGEIQELEKQNGTKEIMYFKKAEAGKEYIVKVKNRTDSFVYSYVIVENNN</sequence>
<evidence type="ECO:0000313" key="2">
    <source>
        <dbReference type="EMBL" id="WYJ95524.1"/>
    </source>
</evidence>
<gene>
    <name evidence="2" type="ORF">A5889_003072</name>
</gene>
<keyword evidence="3" id="KW-1185">Reference proteome</keyword>
<dbReference type="EMBL" id="CP147246">
    <property type="protein sequence ID" value="WYJ95524.1"/>
    <property type="molecule type" value="Genomic_DNA"/>
</dbReference>
<name>A0AAQ3W4K9_9ENTE</name>
<reference evidence="2" key="1">
    <citation type="submission" date="2017-05" db="EMBL/GenBank/DDBJ databases">
        <authorList>
            <consortium name="The Broad Institute Genomics Platform"/>
            <consortium name="The Broad Institute Genomic Center for Infectious Diseases"/>
            <person name="Earl A."/>
            <person name="Manson A."/>
            <person name="Schwartman J."/>
            <person name="Gilmore M."/>
            <person name="Abouelleil A."/>
            <person name="Cao P."/>
            <person name="Chapman S."/>
            <person name="Cusick C."/>
            <person name="Shea T."/>
            <person name="Young S."/>
            <person name="Neafsey D."/>
            <person name="Nusbaum C."/>
            <person name="Birren B."/>
        </authorList>
    </citation>
    <scope>NUCLEOTIDE SEQUENCE</scope>
    <source>
        <strain evidence="2">9D6_DIV0238</strain>
    </source>
</reference>
<feature type="transmembrane region" description="Helical" evidence="1">
    <location>
        <begin position="12"/>
        <end position="32"/>
    </location>
</feature>
<proteinExistence type="predicted"/>
<keyword evidence="1" id="KW-1133">Transmembrane helix</keyword>
<accession>A0AAQ3W4K9</accession>
<dbReference type="Proteomes" id="UP000196151">
    <property type="component" value="Chromosome"/>
</dbReference>
<dbReference type="AlphaFoldDB" id="A0AAQ3W4K9"/>
<keyword evidence="1" id="KW-0472">Membrane</keyword>
<evidence type="ECO:0000313" key="3">
    <source>
        <dbReference type="Proteomes" id="UP000196151"/>
    </source>
</evidence>
<keyword evidence="1" id="KW-0812">Transmembrane</keyword>